<reference evidence="5" key="1">
    <citation type="submission" date="2022-04" db="EMBL/GenBank/DDBJ databases">
        <title>Diverse halophilic archaea isolated from saline environments.</title>
        <authorList>
            <person name="Cui H.-L."/>
        </authorList>
    </citation>
    <scope>NUCLEOTIDE SEQUENCE</scope>
    <source>
        <strain evidence="5">XZYJT40</strain>
    </source>
</reference>
<dbReference type="GeneID" id="72188988"/>
<dbReference type="Gene3D" id="3.40.1550.10">
    <property type="entry name" value="CheC-like"/>
    <property type="match status" value="1"/>
</dbReference>
<dbReference type="Pfam" id="PF04509">
    <property type="entry name" value="CheC"/>
    <property type="match status" value="1"/>
</dbReference>
<keyword evidence="2" id="KW-0378">Hydrolase</keyword>
<feature type="domain" description="CheC-like protein" evidence="4">
    <location>
        <begin position="190"/>
        <end position="225"/>
    </location>
</feature>
<dbReference type="SUPFAM" id="SSF103039">
    <property type="entry name" value="CheC-like"/>
    <property type="match status" value="1"/>
</dbReference>
<dbReference type="AlphaFoldDB" id="A0A8U0IM34"/>
<sequence length="285" mass="30220">MTVSDDAPDRTAADRDDADRDDATDRDPSDEFERANPIDAEPSGSRAEASGSHVETSGSHTESSGSHAEASAPSAEDAASDDRLAIPVETIAVLNWLGDIGVDGVESRLNKVPVGDLSARTEHVKIGYAGAETVGDQFGVADRAGARVHLREPFAGTVLVLFPVKSANRAASLMLQSAVEDVESVVSTPMGRDALTELCNAMANGFVDEWAELFDTPIDTGPPVAVQNPELTLVQRIASVADVGLYLAARLRIPEHDVEASVFVFPGDEAFVRELSKLDLDVIDR</sequence>
<dbReference type="GO" id="GO:0006935">
    <property type="term" value="P:chemotaxis"/>
    <property type="evidence" value="ECO:0007669"/>
    <property type="project" value="UniProtKB-KW"/>
</dbReference>
<evidence type="ECO:0000256" key="3">
    <source>
        <dbReference type="SAM" id="MobiDB-lite"/>
    </source>
</evidence>
<dbReference type="PANTHER" id="PTHR43693:SF1">
    <property type="entry name" value="PROTEIN PHOSPHATASE CHEZ"/>
    <property type="match status" value="1"/>
</dbReference>
<feature type="compositionally biased region" description="Low complexity" evidence="3">
    <location>
        <begin position="55"/>
        <end position="77"/>
    </location>
</feature>
<evidence type="ECO:0000259" key="4">
    <source>
        <dbReference type="Pfam" id="PF04509"/>
    </source>
</evidence>
<dbReference type="EMBL" id="CP096658">
    <property type="protein sequence ID" value="UPW01274.1"/>
    <property type="molecule type" value="Genomic_DNA"/>
</dbReference>
<evidence type="ECO:0000313" key="5">
    <source>
        <dbReference type="EMBL" id="UPW01274.1"/>
    </source>
</evidence>
<evidence type="ECO:0000256" key="2">
    <source>
        <dbReference type="ARBA" id="ARBA00022801"/>
    </source>
</evidence>
<dbReference type="RefSeq" id="WP_248655679.1">
    <property type="nucleotide sequence ID" value="NZ_CP096658.1"/>
</dbReference>
<dbReference type="PANTHER" id="PTHR43693">
    <property type="entry name" value="PROTEIN PHOSPHATASE CHEZ"/>
    <property type="match status" value="1"/>
</dbReference>
<dbReference type="CDD" id="cd17911">
    <property type="entry name" value="CheC_ClassIII"/>
    <property type="match status" value="1"/>
</dbReference>
<dbReference type="Proteomes" id="UP000830434">
    <property type="component" value="Chromosome"/>
</dbReference>
<evidence type="ECO:0000313" key="6">
    <source>
        <dbReference type="Proteomes" id="UP000830434"/>
    </source>
</evidence>
<dbReference type="InterPro" id="IPR007597">
    <property type="entry name" value="CheC"/>
</dbReference>
<feature type="region of interest" description="Disordered" evidence="3">
    <location>
        <begin position="1"/>
        <end position="80"/>
    </location>
</feature>
<evidence type="ECO:0000256" key="1">
    <source>
        <dbReference type="ARBA" id="ARBA00022500"/>
    </source>
</evidence>
<proteinExistence type="predicted"/>
<dbReference type="InterPro" id="IPR028976">
    <property type="entry name" value="CheC-like_sf"/>
</dbReference>
<gene>
    <name evidence="5" type="ORF">M0R88_03995</name>
</gene>
<feature type="compositionally biased region" description="Basic and acidic residues" evidence="3">
    <location>
        <begin position="7"/>
        <end position="36"/>
    </location>
</feature>
<dbReference type="InterPro" id="IPR050992">
    <property type="entry name" value="CheZ_family_phosphatases"/>
</dbReference>
<organism evidence="5 6">
    <name type="scientific">Halorussus gelatinilyticus</name>
    <dbReference type="NCBI Taxonomy" id="2937524"/>
    <lineage>
        <taxon>Archaea</taxon>
        <taxon>Methanobacteriati</taxon>
        <taxon>Methanobacteriota</taxon>
        <taxon>Stenosarchaea group</taxon>
        <taxon>Halobacteria</taxon>
        <taxon>Halobacteriales</taxon>
        <taxon>Haladaptataceae</taxon>
        <taxon>Halorussus</taxon>
    </lineage>
</organism>
<accession>A0A8U0IM34</accession>
<keyword evidence="6" id="KW-1185">Reference proteome</keyword>
<dbReference type="KEGG" id="haxz:M0R88_03995"/>
<keyword evidence="1" id="KW-0145">Chemotaxis</keyword>
<dbReference type="GO" id="GO:0016787">
    <property type="term" value="F:hydrolase activity"/>
    <property type="evidence" value="ECO:0007669"/>
    <property type="project" value="UniProtKB-KW"/>
</dbReference>
<protein>
    <submittedName>
        <fullName evidence="5">Chemotaxis protein CheC</fullName>
    </submittedName>
</protein>
<name>A0A8U0IM34_9EURY</name>